<organism evidence="1 2">
    <name type="scientific">Brachionus plicatilis</name>
    <name type="common">Marine rotifer</name>
    <name type="synonym">Brachionus muelleri</name>
    <dbReference type="NCBI Taxonomy" id="10195"/>
    <lineage>
        <taxon>Eukaryota</taxon>
        <taxon>Metazoa</taxon>
        <taxon>Spiralia</taxon>
        <taxon>Gnathifera</taxon>
        <taxon>Rotifera</taxon>
        <taxon>Eurotatoria</taxon>
        <taxon>Monogononta</taxon>
        <taxon>Pseudotrocha</taxon>
        <taxon>Ploima</taxon>
        <taxon>Brachionidae</taxon>
        <taxon>Brachionus</taxon>
    </lineage>
</organism>
<accession>A0A3M7RQ77</accession>
<reference evidence="1 2" key="1">
    <citation type="journal article" date="2018" name="Sci. Rep.">
        <title>Genomic signatures of local adaptation to the degree of environmental predictability in rotifers.</title>
        <authorList>
            <person name="Franch-Gras L."/>
            <person name="Hahn C."/>
            <person name="Garcia-Roger E.M."/>
            <person name="Carmona M.J."/>
            <person name="Serra M."/>
            <person name="Gomez A."/>
        </authorList>
    </citation>
    <scope>NUCLEOTIDE SEQUENCE [LARGE SCALE GENOMIC DNA]</scope>
    <source>
        <strain evidence="1">HYR1</strain>
    </source>
</reference>
<evidence type="ECO:0000313" key="2">
    <source>
        <dbReference type="Proteomes" id="UP000276133"/>
    </source>
</evidence>
<dbReference type="AlphaFoldDB" id="A0A3M7RQ77"/>
<gene>
    <name evidence="1" type="ORF">BpHYR1_016223</name>
</gene>
<proteinExistence type="predicted"/>
<dbReference type="Proteomes" id="UP000276133">
    <property type="component" value="Unassembled WGS sequence"/>
</dbReference>
<feature type="non-terminal residue" evidence="1">
    <location>
        <position position="38"/>
    </location>
</feature>
<keyword evidence="2" id="KW-1185">Reference proteome</keyword>
<dbReference type="EMBL" id="REGN01002875">
    <property type="protein sequence ID" value="RNA25706.1"/>
    <property type="molecule type" value="Genomic_DNA"/>
</dbReference>
<name>A0A3M7RQ77_BRAPC</name>
<sequence>MIQIQMLQETLIMKMKTLIRKLTMLNLTIQQTMNAMTP</sequence>
<evidence type="ECO:0000313" key="1">
    <source>
        <dbReference type="EMBL" id="RNA25706.1"/>
    </source>
</evidence>
<protein>
    <submittedName>
        <fullName evidence="1">Uncharacterized protein</fullName>
    </submittedName>
</protein>
<comment type="caution">
    <text evidence="1">The sequence shown here is derived from an EMBL/GenBank/DDBJ whole genome shotgun (WGS) entry which is preliminary data.</text>
</comment>